<gene>
    <name evidence="3" type="ORF">PF006_g27669</name>
</gene>
<evidence type="ECO:0000256" key="1">
    <source>
        <dbReference type="ARBA" id="ARBA00022448"/>
    </source>
</evidence>
<organism evidence="3 4">
    <name type="scientific">Phytophthora fragariae</name>
    <dbReference type="NCBI Taxonomy" id="53985"/>
    <lineage>
        <taxon>Eukaryota</taxon>
        <taxon>Sar</taxon>
        <taxon>Stramenopiles</taxon>
        <taxon>Oomycota</taxon>
        <taxon>Peronosporomycetes</taxon>
        <taxon>Peronosporales</taxon>
        <taxon>Peronosporaceae</taxon>
        <taxon>Phytophthora</taxon>
    </lineage>
</organism>
<sequence length="150" mass="16489">MLSEFSSDRYTPEQSKKFLDSFSIKQSTNYIGFGIAVLVIYYFVFTTLNGLALHFIRYEKYKGVSVKAMTDNAHEDDNVYVQVKTPGAAVAANKSPESGGLPFTPSNLCIKDLEYFVTLPSGEEKQLLRGITAHFEPGRMVALMGATGAA</sequence>
<dbReference type="EMBL" id="QXGA01003852">
    <property type="protein sequence ID" value="KAE9078666.1"/>
    <property type="molecule type" value="Genomic_DNA"/>
</dbReference>
<name>A0A6A3QM46_9STRA</name>
<accession>A0A6A3QM46</accession>
<evidence type="ECO:0000313" key="3">
    <source>
        <dbReference type="EMBL" id="KAE9078666.1"/>
    </source>
</evidence>
<proteinExistence type="predicted"/>
<keyword evidence="2" id="KW-0472">Membrane</keyword>
<evidence type="ECO:0000256" key="2">
    <source>
        <dbReference type="SAM" id="Phobius"/>
    </source>
</evidence>
<keyword evidence="2" id="KW-1133">Transmembrane helix</keyword>
<comment type="caution">
    <text evidence="3">The sequence shown here is derived from an EMBL/GenBank/DDBJ whole genome shotgun (WGS) entry which is preliminary data.</text>
</comment>
<feature type="transmembrane region" description="Helical" evidence="2">
    <location>
        <begin position="30"/>
        <end position="52"/>
    </location>
</feature>
<dbReference type="Proteomes" id="UP000440732">
    <property type="component" value="Unassembled WGS sequence"/>
</dbReference>
<protein>
    <submittedName>
        <fullName evidence="3">Uncharacterized protein</fullName>
    </submittedName>
</protein>
<dbReference type="AlphaFoldDB" id="A0A6A3QM46"/>
<reference evidence="3 4" key="1">
    <citation type="submission" date="2018-08" db="EMBL/GenBank/DDBJ databases">
        <title>Genomic investigation of the strawberry pathogen Phytophthora fragariae indicates pathogenicity is determined by transcriptional variation in three key races.</title>
        <authorList>
            <person name="Adams T.M."/>
            <person name="Armitage A.D."/>
            <person name="Sobczyk M.K."/>
            <person name="Bates H.J."/>
            <person name="Dunwell J.M."/>
            <person name="Nellist C.F."/>
            <person name="Harrison R.J."/>
        </authorList>
    </citation>
    <scope>NUCLEOTIDE SEQUENCE [LARGE SCALE GENOMIC DNA]</scope>
    <source>
        <strain evidence="3 4">NOV-5</strain>
    </source>
</reference>
<dbReference type="PANTHER" id="PTHR19241">
    <property type="entry name" value="ATP-BINDING CASSETTE TRANSPORTER"/>
    <property type="match status" value="1"/>
</dbReference>
<evidence type="ECO:0000313" key="4">
    <source>
        <dbReference type="Proteomes" id="UP000440732"/>
    </source>
</evidence>
<keyword evidence="1" id="KW-0813">Transport</keyword>
<keyword evidence="2" id="KW-0812">Transmembrane</keyword>